<dbReference type="Pfam" id="PF07587">
    <property type="entry name" value="PSD1"/>
    <property type="match status" value="1"/>
</dbReference>
<feature type="domain" description="BIG2" evidence="2">
    <location>
        <begin position="228"/>
        <end position="310"/>
    </location>
</feature>
<dbReference type="Pfam" id="PF02368">
    <property type="entry name" value="Big_2"/>
    <property type="match status" value="2"/>
</dbReference>
<protein>
    <recommendedName>
        <fullName evidence="2">BIG2 domain-containing protein</fullName>
    </recommendedName>
</protein>
<dbReference type="PANTHER" id="PTHR35889">
    <property type="entry name" value="CYCLOINULO-OLIGOSACCHARIDE FRUCTANOTRANSFERASE-RELATED"/>
    <property type="match status" value="1"/>
</dbReference>
<dbReference type="RefSeq" id="WP_149109496.1">
    <property type="nucleotide sequence ID" value="NZ_CP042425.1"/>
</dbReference>
<evidence type="ECO:0000256" key="1">
    <source>
        <dbReference type="SAM" id="SignalP"/>
    </source>
</evidence>
<proteinExistence type="predicted"/>
<dbReference type="Gene3D" id="2.60.40.1080">
    <property type="match status" value="2"/>
</dbReference>
<dbReference type="Proteomes" id="UP000324974">
    <property type="component" value="Chromosome"/>
</dbReference>
<dbReference type="SMART" id="SM00635">
    <property type="entry name" value="BID_2"/>
    <property type="match status" value="2"/>
</dbReference>
<keyword evidence="4" id="KW-1185">Reference proteome</keyword>
<dbReference type="PANTHER" id="PTHR35889:SF3">
    <property type="entry name" value="F-BOX DOMAIN-CONTAINING PROTEIN"/>
    <property type="match status" value="1"/>
</dbReference>
<feature type="chain" id="PRO_5022932058" description="BIG2 domain-containing protein" evidence="1">
    <location>
        <begin position="23"/>
        <end position="834"/>
    </location>
</feature>
<dbReference type="OrthoDB" id="289126at2"/>
<evidence type="ECO:0000259" key="2">
    <source>
        <dbReference type="SMART" id="SM00635"/>
    </source>
</evidence>
<dbReference type="KEGG" id="lrs:PX52LOC_01503"/>
<dbReference type="Pfam" id="PF07583">
    <property type="entry name" value="PSCyt2"/>
    <property type="match status" value="1"/>
</dbReference>
<accession>A0A5C1A9X6</accession>
<dbReference type="InterPro" id="IPR011444">
    <property type="entry name" value="DUF1549"/>
</dbReference>
<evidence type="ECO:0000313" key="3">
    <source>
        <dbReference type="EMBL" id="QEL14612.1"/>
    </source>
</evidence>
<gene>
    <name evidence="3" type="ORF">PX52LOC_01503</name>
</gene>
<reference evidence="4" key="1">
    <citation type="submission" date="2019-08" db="EMBL/GenBank/DDBJ databases">
        <title>Limnoglobus roseus gen. nov., sp. nov., a novel freshwater planctomycete with a giant genome from the family Gemmataceae.</title>
        <authorList>
            <person name="Kulichevskaya I.S."/>
            <person name="Naumoff D.G."/>
            <person name="Miroshnikov K."/>
            <person name="Ivanova A."/>
            <person name="Philippov D.A."/>
            <person name="Hakobyan A."/>
            <person name="Rijpstra I.C."/>
            <person name="Sinninghe Damste J.S."/>
            <person name="Liesack W."/>
            <person name="Dedysh S.N."/>
        </authorList>
    </citation>
    <scope>NUCLEOTIDE SEQUENCE [LARGE SCALE GENOMIC DNA]</scope>
    <source>
        <strain evidence="4">PX52</strain>
    </source>
</reference>
<name>A0A5C1A9X6_9BACT</name>
<feature type="domain" description="BIG2" evidence="2">
    <location>
        <begin position="28"/>
        <end position="110"/>
    </location>
</feature>
<sequence length="834" mass="92485">MPATLRFGLVAACFAFANVGFAQSPVAPVKSITVHPAKVELKNGDDAAQLIVTATLADGQLFDLTNEAKYAVAAGKTASVTTTGRVVPLANGTSEITVTHGAQSAKVPVTAAHLGENLPLNFTNQIVPIFTKLGCNSGGCHGKASGQNGFKISLLGFEPELDYQTLVKEGRGRRLMPTAPESSLFLLKATGQSPHGGGRKMDPASDEYKIVRRWIAAGMPWGDEKDPTLTKISVYPDQRVMARQRTQQFAVYAHYSDGSVEDITRRAQYESNDGEVAVVDGAGLVRTLSLSGQAAIMARYQGMVTTFRAVVPLGQKTPEWTFPEKTIVDKLTAKKWRELGLVPAELASDEVFIRRATLDITGTLPTPKQVTDFAADTAADKRDKLIDRLVETPEYAYFFANKWADVLRVKRRGERERAEGTFAFHGWIREAVASDLRYDEFARAVVTATGDETTNPPSVWFKEIEKPEQFVDDVSQVFLGQRLTCAQCHHHPYEKWSQDDYWGLAAFYGRVGRKEVKMPSNDPNRNQTRRLIVFTKSSGGVTNKRTQKTAATKPLDGQPMEVDATDDPRQKLADWMTDAKNPFFAKTLANRYWAHFFTRGIVDPLDDMRVTNPPSNPELLDALTKSVIDNNFSMKALVKTICKSRTYQLSAVPNDFNKHDKQNYARYYPKRMSAEVLLDAVNQITDTPQQFSGLPKDKHAPTRAITLPDESYTSYFLEVFGKPQRISACECERVNEANLAQALHLLNSDEVQNKISNGGRIRDFIKPDDKRPDAEKVTELFLWAFGRKPTADDLAAAVGHIDAAVKKSGPGAKRTAFENIIWALMNTKEFVFVQ</sequence>
<dbReference type="AlphaFoldDB" id="A0A5C1A9X6"/>
<dbReference type="EMBL" id="CP042425">
    <property type="protein sequence ID" value="QEL14612.1"/>
    <property type="molecule type" value="Genomic_DNA"/>
</dbReference>
<dbReference type="InterPro" id="IPR003343">
    <property type="entry name" value="Big_2"/>
</dbReference>
<dbReference type="InterPro" id="IPR022655">
    <property type="entry name" value="DUF1553"/>
</dbReference>
<organism evidence="3 4">
    <name type="scientific">Limnoglobus roseus</name>
    <dbReference type="NCBI Taxonomy" id="2598579"/>
    <lineage>
        <taxon>Bacteria</taxon>
        <taxon>Pseudomonadati</taxon>
        <taxon>Planctomycetota</taxon>
        <taxon>Planctomycetia</taxon>
        <taxon>Gemmatales</taxon>
        <taxon>Gemmataceae</taxon>
        <taxon>Limnoglobus</taxon>
    </lineage>
</organism>
<evidence type="ECO:0000313" key="4">
    <source>
        <dbReference type="Proteomes" id="UP000324974"/>
    </source>
</evidence>
<feature type="signal peptide" evidence="1">
    <location>
        <begin position="1"/>
        <end position="22"/>
    </location>
</feature>
<keyword evidence="1" id="KW-0732">Signal</keyword>